<dbReference type="Gene3D" id="3.30.1340.10">
    <property type="entry name" value="HPr-like"/>
    <property type="match status" value="1"/>
</dbReference>
<dbReference type="PROSITE" id="PS51350">
    <property type="entry name" value="PTS_HPR_DOM"/>
    <property type="match status" value="1"/>
</dbReference>
<dbReference type="InterPro" id="IPR002114">
    <property type="entry name" value="PTS_HPr_Ser_P_site"/>
</dbReference>
<name>A0A8J8GIL0_9BACI</name>
<dbReference type="PROSITE" id="PS00369">
    <property type="entry name" value="PTS_HPR_HIS"/>
    <property type="match status" value="1"/>
</dbReference>
<dbReference type="AlphaFoldDB" id="A0A8J8GIL0"/>
<dbReference type="InterPro" id="IPR000032">
    <property type="entry name" value="HPr-like"/>
</dbReference>
<comment type="function">
    <text evidence="1">General (non sugar-specific) component of the phosphoenolpyruvate-dependent sugar phosphotransferase system (sugar PTS). This major carbohydrate active-transport system catalyzes the phosphorylation of incoming sugar substrates concomitantly with their translocation across the cell membrane. The phosphoryl group from phosphoenolpyruvate (PEP) is transferred to the phosphoryl carrier protein HPr by enzyme I. Phospho-HPr then transfers it to the PTS EIIA domain.</text>
</comment>
<dbReference type="PROSITE" id="PS00589">
    <property type="entry name" value="PTS_HPR_SER"/>
    <property type="match status" value="1"/>
</dbReference>
<evidence type="ECO:0000256" key="5">
    <source>
        <dbReference type="ARBA" id="ARBA00022490"/>
    </source>
</evidence>
<evidence type="ECO:0000256" key="3">
    <source>
        <dbReference type="ARBA" id="ARBA00010736"/>
    </source>
</evidence>
<dbReference type="EMBL" id="JABTTE010000016">
    <property type="protein sequence ID" value="NSL52411.1"/>
    <property type="molecule type" value="Genomic_DNA"/>
</dbReference>
<dbReference type="InterPro" id="IPR001020">
    <property type="entry name" value="PTS_HPr_His_P_site"/>
</dbReference>
<dbReference type="Pfam" id="PF00381">
    <property type="entry name" value="PTS-HPr"/>
    <property type="match status" value="1"/>
</dbReference>
<dbReference type="PANTHER" id="PTHR33705:SF2">
    <property type="entry name" value="PHOSPHOCARRIER PROTEIN NPR"/>
    <property type="match status" value="1"/>
</dbReference>
<evidence type="ECO:0000256" key="7">
    <source>
        <dbReference type="ARBA" id="ARBA00022683"/>
    </source>
</evidence>
<dbReference type="CDD" id="cd00367">
    <property type="entry name" value="PTS-HPr_like"/>
    <property type="match status" value="1"/>
</dbReference>
<protein>
    <recommendedName>
        <fullName evidence="4">Phosphocarrier protein HPr</fullName>
    </recommendedName>
</protein>
<dbReference type="GO" id="GO:0005737">
    <property type="term" value="C:cytoplasm"/>
    <property type="evidence" value="ECO:0007669"/>
    <property type="project" value="UniProtKB-SubCell"/>
</dbReference>
<comment type="similarity">
    <text evidence="3">Belongs to the HPr family.</text>
</comment>
<feature type="domain" description="HPr" evidence="8">
    <location>
        <begin position="1"/>
        <end position="88"/>
    </location>
</feature>
<evidence type="ECO:0000256" key="4">
    <source>
        <dbReference type="ARBA" id="ARBA00020422"/>
    </source>
</evidence>
<dbReference type="RefSeq" id="WP_173731620.1">
    <property type="nucleotide sequence ID" value="NZ_JABTTE010000016.1"/>
</dbReference>
<evidence type="ECO:0000256" key="1">
    <source>
        <dbReference type="ARBA" id="ARBA00003681"/>
    </source>
</evidence>
<proteinExistence type="inferred from homology"/>
<dbReference type="PANTHER" id="PTHR33705">
    <property type="entry name" value="PHOSPHOCARRIER PROTEIN HPR"/>
    <property type="match status" value="1"/>
</dbReference>
<dbReference type="GO" id="GO:0009401">
    <property type="term" value="P:phosphoenolpyruvate-dependent sugar phosphotransferase system"/>
    <property type="evidence" value="ECO:0007669"/>
    <property type="project" value="UniProtKB-KW"/>
</dbReference>
<dbReference type="InterPro" id="IPR035895">
    <property type="entry name" value="HPr-like_sf"/>
</dbReference>
<dbReference type="InterPro" id="IPR050399">
    <property type="entry name" value="HPr"/>
</dbReference>
<sequence length="88" mass="9243">MVAKNFTITSDSGLHARPSTALVSAVMPFKSDIMLEYKGKQVNLKSIMGVMSLGVPKGATVTITANGDDEEQAIAKVGEVMKSEGLAE</sequence>
<keyword evidence="6" id="KW-0813">Transport</keyword>
<dbReference type="Proteomes" id="UP000625804">
    <property type="component" value="Unassembled WGS sequence"/>
</dbReference>
<organism evidence="9 10">
    <name type="scientific">Calidifontibacillus erzurumensis</name>
    <dbReference type="NCBI Taxonomy" id="2741433"/>
    <lineage>
        <taxon>Bacteria</taxon>
        <taxon>Bacillati</taxon>
        <taxon>Bacillota</taxon>
        <taxon>Bacilli</taxon>
        <taxon>Bacillales</taxon>
        <taxon>Bacillaceae</taxon>
        <taxon>Calidifontibacillus/Schinkia group</taxon>
        <taxon>Calidifontibacillus</taxon>
    </lineage>
</organism>
<dbReference type="NCBIfam" id="TIGR01003">
    <property type="entry name" value="PTS_HPr_family"/>
    <property type="match status" value="1"/>
</dbReference>
<evidence type="ECO:0000313" key="10">
    <source>
        <dbReference type="Proteomes" id="UP000625804"/>
    </source>
</evidence>
<reference evidence="9" key="1">
    <citation type="submission" date="2020-06" db="EMBL/GenBank/DDBJ databases">
        <title>A novel thermopfilic bacterium from Erzurum, Turkey.</title>
        <authorList>
            <person name="Adiguzel A."/>
            <person name="Ay H."/>
            <person name="Baltaci M.O."/>
        </authorList>
    </citation>
    <scope>NUCLEOTIDE SEQUENCE</scope>
    <source>
        <strain evidence="9">P2</strain>
    </source>
</reference>
<evidence type="ECO:0000259" key="8">
    <source>
        <dbReference type="PROSITE" id="PS51350"/>
    </source>
</evidence>
<comment type="subcellular location">
    <subcellularLocation>
        <location evidence="2">Cytoplasm</location>
    </subcellularLocation>
</comment>
<accession>A0A8J8GIL0</accession>
<keyword evidence="10" id="KW-1185">Reference proteome</keyword>
<dbReference type="NCBIfam" id="NF010352">
    <property type="entry name" value="PRK13780.1"/>
    <property type="match status" value="1"/>
</dbReference>
<dbReference type="SUPFAM" id="SSF55594">
    <property type="entry name" value="HPr-like"/>
    <property type="match status" value="1"/>
</dbReference>
<comment type="caution">
    <text evidence="9">The sequence shown here is derived from an EMBL/GenBank/DDBJ whole genome shotgun (WGS) entry which is preliminary data.</text>
</comment>
<evidence type="ECO:0000256" key="2">
    <source>
        <dbReference type="ARBA" id="ARBA00004496"/>
    </source>
</evidence>
<keyword evidence="7" id="KW-0598">Phosphotransferase system</keyword>
<evidence type="ECO:0000256" key="6">
    <source>
        <dbReference type="ARBA" id="ARBA00022597"/>
    </source>
</evidence>
<dbReference type="PRINTS" id="PR00107">
    <property type="entry name" value="PHOSPHOCPHPR"/>
</dbReference>
<keyword evidence="6" id="KW-0762">Sugar transport</keyword>
<gene>
    <name evidence="9" type="ORF">HR057_11670</name>
</gene>
<evidence type="ECO:0000313" key="9">
    <source>
        <dbReference type="EMBL" id="NSL52411.1"/>
    </source>
</evidence>
<keyword evidence="5" id="KW-0963">Cytoplasm</keyword>